<protein>
    <recommendedName>
        <fullName evidence="1">COQ9 C-terminal domain-containing protein</fullName>
    </recommendedName>
</protein>
<sequence length="427" mass="47267">MTVSATRLLKLALPLVRTHGFSRAALARSVLELPTPERSHSEPLSETAVSALFGEGDDARRTLINAWLQEGLRQMQTTESLTLNAVLRRRLEYNEPVLDRLPEVCAFALLATPSSGIAPIDPRPALHHASKIADEACYSIGDRSLHLSWYSKRVSIAAVYTAAELHQLTSPNTAYQFLDNLLQRSSSMSKAVDEVSLYSSYVFRSWKGIIKSSGTRSFDLDPCPEDVIAPSYPCFRPASIMSDLPFTTNIDYSDSVFLQVPIEKAFPILCTDEGHERLCKLMTICTGADLLEQDTIAIPPGKQLGDISGIDQPPAPADPVEGSVLARRQHFRYEERVPFLFGLIKARAVLRGSLTWVPLESPTQTGPLYALHETRSDDGSMGFWKLRRLEEEVVDGERGTRVSEVLKGFTPFYIQYVAQKVAGKAIA</sequence>
<dbReference type="Pfam" id="PF08511">
    <property type="entry name" value="COQ9"/>
    <property type="match status" value="1"/>
</dbReference>
<evidence type="ECO:0000313" key="3">
    <source>
        <dbReference type="Proteomes" id="UP000307440"/>
    </source>
</evidence>
<dbReference type="STRING" id="230819.A0A5C3KSU5"/>
<proteinExistence type="predicted"/>
<dbReference type="InterPro" id="IPR013718">
    <property type="entry name" value="COQ9_C"/>
</dbReference>
<keyword evidence="3" id="KW-1185">Reference proteome</keyword>
<reference evidence="2 3" key="1">
    <citation type="journal article" date="2019" name="Nat. Ecol. Evol.">
        <title>Megaphylogeny resolves global patterns of mushroom evolution.</title>
        <authorList>
            <person name="Varga T."/>
            <person name="Krizsan K."/>
            <person name="Foldi C."/>
            <person name="Dima B."/>
            <person name="Sanchez-Garcia M."/>
            <person name="Sanchez-Ramirez S."/>
            <person name="Szollosi G.J."/>
            <person name="Szarkandi J.G."/>
            <person name="Papp V."/>
            <person name="Albert L."/>
            <person name="Andreopoulos W."/>
            <person name="Angelini C."/>
            <person name="Antonin V."/>
            <person name="Barry K.W."/>
            <person name="Bougher N.L."/>
            <person name="Buchanan P."/>
            <person name="Buyck B."/>
            <person name="Bense V."/>
            <person name="Catcheside P."/>
            <person name="Chovatia M."/>
            <person name="Cooper J."/>
            <person name="Damon W."/>
            <person name="Desjardin D."/>
            <person name="Finy P."/>
            <person name="Geml J."/>
            <person name="Haridas S."/>
            <person name="Hughes K."/>
            <person name="Justo A."/>
            <person name="Karasinski D."/>
            <person name="Kautmanova I."/>
            <person name="Kiss B."/>
            <person name="Kocsube S."/>
            <person name="Kotiranta H."/>
            <person name="LaButti K.M."/>
            <person name="Lechner B.E."/>
            <person name="Liimatainen K."/>
            <person name="Lipzen A."/>
            <person name="Lukacs Z."/>
            <person name="Mihaltcheva S."/>
            <person name="Morgado L.N."/>
            <person name="Niskanen T."/>
            <person name="Noordeloos M.E."/>
            <person name="Ohm R.A."/>
            <person name="Ortiz-Santana B."/>
            <person name="Ovrebo C."/>
            <person name="Racz N."/>
            <person name="Riley R."/>
            <person name="Savchenko A."/>
            <person name="Shiryaev A."/>
            <person name="Soop K."/>
            <person name="Spirin V."/>
            <person name="Szebenyi C."/>
            <person name="Tomsovsky M."/>
            <person name="Tulloss R.E."/>
            <person name="Uehling J."/>
            <person name="Grigoriev I.V."/>
            <person name="Vagvolgyi C."/>
            <person name="Papp T."/>
            <person name="Martin F.M."/>
            <person name="Miettinen O."/>
            <person name="Hibbett D.S."/>
            <person name="Nagy L.G."/>
        </authorList>
    </citation>
    <scope>NUCLEOTIDE SEQUENCE [LARGE SCALE GENOMIC DNA]</scope>
    <source>
        <strain evidence="2 3">CBS 121175</strain>
    </source>
</reference>
<dbReference type="EMBL" id="ML210215">
    <property type="protein sequence ID" value="TFK23641.1"/>
    <property type="molecule type" value="Genomic_DNA"/>
</dbReference>
<dbReference type="OrthoDB" id="619536at2759"/>
<organism evidence="2 3">
    <name type="scientific">Coprinopsis marcescibilis</name>
    <name type="common">Agaric fungus</name>
    <name type="synonym">Psathyrella marcescibilis</name>
    <dbReference type="NCBI Taxonomy" id="230819"/>
    <lineage>
        <taxon>Eukaryota</taxon>
        <taxon>Fungi</taxon>
        <taxon>Dikarya</taxon>
        <taxon>Basidiomycota</taxon>
        <taxon>Agaricomycotina</taxon>
        <taxon>Agaricomycetes</taxon>
        <taxon>Agaricomycetidae</taxon>
        <taxon>Agaricales</taxon>
        <taxon>Agaricineae</taxon>
        <taxon>Psathyrellaceae</taxon>
        <taxon>Coprinopsis</taxon>
    </lineage>
</organism>
<dbReference type="Proteomes" id="UP000307440">
    <property type="component" value="Unassembled WGS sequence"/>
</dbReference>
<evidence type="ECO:0000259" key="1">
    <source>
        <dbReference type="Pfam" id="PF08511"/>
    </source>
</evidence>
<feature type="domain" description="COQ9 C-terminal" evidence="1">
    <location>
        <begin position="125"/>
        <end position="183"/>
    </location>
</feature>
<gene>
    <name evidence="2" type="ORF">FA15DRAFT_681116</name>
</gene>
<dbReference type="AlphaFoldDB" id="A0A5C3KSU5"/>
<evidence type="ECO:0000313" key="2">
    <source>
        <dbReference type="EMBL" id="TFK23641.1"/>
    </source>
</evidence>
<accession>A0A5C3KSU5</accession>
<name>A0A5C3KSU5_COPMA</name>